<feature type="compositionally biased region" description="Basic and acidic residues" evidence="5">
    <location>
        <begin position="1"/>
        <end position="11"/>
    </location>
</feature>
<feature type="DNA-binding region" description="H-T-H motif" evidence="4">
    <location>
        <begin position="100"/>
        <end position="119"/>
    </location>
</feature>
<feature type="compositionally biased region" description="Gly residues" evidence="5">
    <location>
        <begin position="40"/>
        <end position="54"/>
    </location>
</feature>
<proteinExistence type="predicted"/>
<dbReference type="EMBL" id="CP023693">
    <property type="protein sequence ID" value="QEV33982.1"/>
    <property type="molecule type" value="Genomic_DNA"/>
</dbReference>
<keyword evidence="1" id="KW-0805">Transcription regulation</keyword>
<sequence>MADGGSDRGDGRAGTGTGGRAADREPGGRSGSSPDREPGGRPGPRAGGPAGGGSFLPPAVEAAWGVRERPSKGPRPSLTLDRIVGAAVSLASTEGLDAVSMGRVAKELGVSTMSLYRYVSAKSELYVLMQEAATGAPPDHLPPPGADWREALAAWAWAMREVYHRNLWLLRVPVAGPPATPNMVAWWEKALVALEGTGLDEGAVLSVTLLVAGYVKNEAVLTADLAAVVAASDDPPEQVMARYARTLRRLAAPEEYPAVTRILDSGALDVADEPEDEFRFGLDRILDGVAVLVAGRGAAS</sequence>
<reference evidence="7 8" key="1">
    <citation type="submission" date="2017-09" db="EMBL/GenBank/DDBJ databases">
        <authorList>
            <person name="Lee N."/>
            <person name="Cho B.-K."/>
        </authorList>
    </citation>
    <scope>NUCLEOTIDE SEQUENCE [LARGE SCALE GENOMIC DNA]</scope>
    <source>
        <strain evidence="7 8">ATCC 19740</strain>
    </source>
</reference>
<dbReference type="InterPro" id="IPR009057">
    <property type="entry name" value="Homeodomain-like_sf"/>
</dbReference>
<feature type="domain" description="HTH tetR-type" evidence="6">
    <location>
        <begin position="77"/>
        <end position="137"/>
    </location>
</feature>
<evidence type="ECO:0000259" key="6">
    <source>
        <dbReference type="PROSITE" id="PS50977"/>
    </source>
</evidence>
<keyword evidence="2 4" id="KW-0238">DNA-binding</keyword>
<evidence type="ECO:0000313" key="7">
    <source>
        <dbReference type="EMBL" id="QEV33982.1"/>
    </source>
</evidence>
<evidence type="ECO:0000256" key="4">
    <source>
        <dbReference type="PROSITE-ProRule" id="PRU00335"/>
    </source>
</evidence>
<dbReference type="RefSeq" id="WP_152370529.1">
    <property type="nucleotide sequence ID" value="NZ_BMSJ01000001.1"/>
</dbReference>
<dbReference type="Pfam" id="PF00440">
    <property type="entry name" value="TetR_N"/>
    <property type="match status" value="1"/>
</dbReference>
<evidence type="ECO:0000256" key="3">
    <source>
        <dbReference type="ARBA" id="ARBA00023163"/>
    </source>
</evidence>
<dbReference type="PANTHER" id="PTHR30055">
    <property type="entry name" value="HTH-TYPE TRANSCRIPTIONAL REGULATOR RUTR"/>
    <property type="match status" value="1"/>
</dbReference>
<dbReference type="InterPro" id="IPR004111">
    <property type="entry name" value="Repressor_TetR_C"/>
</dbReference>
<dbReference type="Gene3D" id="1.10.10.60">
    <property type="entry name" value="Homeodomain-like"/>
    <property type="match status" value="1"/>
</dbReference>
<feature type="region of interest" description="Disordered" evidence="5">
    <location>
        <begin position="1"/>
        <end position="58"/>
    </location>
</feature>
<evidence type="ECO:0000256" key="5">
    <source>
        <dbReference type="SAM" id="MobiDB-lite"/>
    </source>
</evidence>
<organism evidence="7 8">
    <name type="scientific">Streptomyces cinereoruber</name>
    <dbReference type="NCBI Taxonomy" id="67260"/>
    <lineage>
        <taxon>Bacteria</taxon>
        <taxon>Bacillati</taxon>
        <taxon>Actinomycetota</taxon>
        <taxon>Actinomycetes</taxon>
        <taxon>Kitasatosporales</taxon>
        <taxon>Streptomycetaceae</taxon>
        <taxon>Streptomyces</taxon>
    </lineage>
</organism>
<dbReference type="InterPro" id="IPR001647">
    <property type="entry name" value="HTH_TetR"/>
</dbReference>
<evidence type="ECO:0000313" key="8">
    <source>
        <dbReference type="Proteomes" id="UP000326029"/>
    </source>
</evidence>
<dbReference type="Pfam" id="PF02909">
    <property type="entry name" value="TetR_C_1"/>
    <property type="match status" value="1"/>
</dbReference>
<dbReference type="SUPFAM" id="SSF46689">
    <property type="entry name" value="Homeodomain-like"/>
    <property type="match status" value="1"/>
</dbReference>
<dbReference type="InterPro" id="IPR050109">
    <property type="entry name" value="HTH-type_TetR-like_transc_reg"/>
</dbReference>
<dbReference type="PROSITE" id="PS50977">
    <property type="entry name" value="HTH_TETR_2"/>
    <property type="match status" value="1"/>
</dbReference>
<dbReference type="Gene3D" id="1.10.357.10">
    <property type="entry name" value="Tetracycline Repressor, domain 2"/>
    <property type="match status" value="1"/>
</dbReference>
<evidence type="ECO:0000256" key="2">
    <source>
        <dbReference type="ARBA" id="ARBA00023125"/>
    </source>
</evidence>
<keyword evidence="8" id="KW-1185">Reference proteome</keyword>
<name>A0ABX6BJB6_9ACTN</name>
<dbReference type="GeneID" id="95455844"/>
<keyword evidence="3" id="KW-0804">Transcription</keyword>
<evidence type="ECO:0000256" key="1">
    <source>
        <dbReference type="ARBA" id="ARBA00023015"/>
    </source>
</evidence>
<dbReference type="PANTHER" id="PTHR30055:SF151">
    <property type="entry name" value="TRANSCRIPTIONAL REGULATORY PROTEIN"/>
    <property type="match status" value="1"/>
</dbReference>
<accession>A0ABX6BJB6</accession>
<dbReference type="SUPFAM" id="SSF48498">
    <property type="entry name" value="Tetracyclin repressor-like, C-terminal domain"/>
    <property type="match status" value="1"/>
</dbReference>
<gene>
    <name evidence="7" type="ORF">CP977_18940</name>
</gene>
<protein>
    <submittedName>
        <fullName evidence="7">TetR/AcrR family transcriptional regulator</fullName>
    </submittedName>
</protein>
<dbReference type="Proteomes" id="UP000326029">
    <property type="component" value="Chromosome"/>
</dbReference>
<dbReference type="PRINTS" id="PR00455">
    <property type="entry name" value="HTHTETR"/>
</dbReference>
<dbReference type="InterPro" id="IPR036271">
    <property type="entry name" value="Tet_transcr_reg_TetR-rel_C_sf"/>
</dbReference>